<accession>A0A8X7W866</accession>
<dbReference type="EMBL" id="JAAMPC010000002">
    <property type="protein sequence ID" value="KAG2324215.1"/>
    <property type="molecule type" value="Genomic_DNA"/>
</dbReference>
<evidence type="ECO:0000313" key="2">
    <source>
        <dbReference type="Proteomes" id="UP000886595"/>
    </source>
</evidence>
<reference evidence="1 2" key="1">
    <citation type="submission" date="2020-02" db="EMBL/GenBank/DDBJ databases">
        <authorList>
            <person name="Ma Q."/>
            <person name="Huang Y."/>
            <person name="Song X."/>
            <person name="Pei D."/>
        </authorList>
    </citation>
    <scope>NUCLEOTIDE SEQUENCE [LARGE SCALE GENOMIC DNA]</scope>
    <source>
        <strain evidence="1">Sxm20200214</strain>
        <tissue evidence="1">Leaf</tissue>
    </source>
</reference>
<dbReference type="Proteomes" id="UP000886595">
    <property type="component" value="Unassembled WGS sequence"/>
</dbReference>
<keyword evidence="2" id="KW-1185">Reference proteome</keyword>
<name>A0A8X7W866_BRACI</name>
<comment type="caution">
    <text evidence="1">The sequence shown here is derived from an EMBL/GenBank/DDBJ whole genome shotgun (WGS) entry which is preliminary data.</text>
</comment>
<protein>
    <submittedName>
        <fullName evidence="1">Uncharacterized protein</fullName>
    </submittedName>
</protein>
<sequence>MGHVEADFVAQLFSGRLVDEQLMSTMLNSHHWQVRIYDISYEERVDIYGGWNAEAYQETEAGEITRSLHRDAITRLTWIMPHLQTSR</sequence>
<evidence type="ECO:0000313" key="1">
    <source>
        <dbReference type="EMBL" id="KAG2324215.1"/>
    </source>
</evidence>
<dbReference type="AlphaFoldDB" id="A0A8X7W866"/>
<gene>
    <name evidence="1" type="ORF">Bca52824_006943</name>
</gene>
<organism evidence="1 2">
    <name type="scientific">Brassica carinata</name>
    <name type="common">Ethiopian mustard</name>
    <name type="synonym">Abyssinian cabbage</name>
    <dbReference type="NCBI Taxonomy" id="52824"/>
    <lineage>
        <taxon>Eukaryota</taxon>
        <taxon>Viridiplantae</taxon>
        <taxon>Streptophyta</taxon>
        <taxon>Embryophyta</taxon>
        <taxon>Tracheophyta</taxon>
        <taxon>Spermatophyta</taxon>
        <taxon>Magnoliopsida</taxon>
        <taxon>eudicotyledons</taxon>
        <taxon>Gunneridae</taxon>
        <taxon>Pentapetalae</taxon>
        <taxon>rosids</taxon>
        <taxon>malvids</taxon>
        <taxon>Brassicales</taxon>
        <taxon>Brassicaceae</taxon>
        <taxon>Brassiceae</taxon>
        <taxon>Brassica</taxon>
    </lineage>
</organism>
<proteinExistence type="predicted"/>